<dbReference type="AlphaFoldDB" id="A0A0P0WY12"/>
<dbReference type="EMBL" id="AP014962">
    <property type="protein sequence ID" value="BAS98155.1"/>
    <property type="molecule type" value="Genomic_DNA"/>
</dbReference>
<organism evidence="2 3">
    <name type="scientific">Oryza sativa subsp. japonica</name>
    <name type="common">Rice</name>
    <dbReference type="NCBI Taxonomy" id="39947"/>
    <lineage>
        <taxon>Eukaryota</taxon>
        <taxon>Viridiplantae</taxon>
        <taxon>Streptophyta</taxon>
        <taxon>Embryophyta</taxon>
        <taxon>Tracheophyta</taxon>
        <taxon>Spermatophyta</taxon>
        <taxon>Magnoliopsida</taxon>
        <taxon>Liliopsida</taxon>
        <taxon>Poales</taxon>
        <taxon>Poaceae</taxon>
        <taxon>BOP clade</taxon>
        <taxon>Oryzoideae</taxon>
        <taxon>Oryzeae</taxon>
        <taxon>Oryzinae</taxon>
        <taxon>Oryza</taxon>
        <taxon>Oryza sativa</taxon>
    </lineage>
</organism>
<reference evidence="3" key="1">
    <citation type="journal article" date="2005" name="Nature">
        <title>The map-based sequence of the rice genome.</title>
        <authorList>
            <consortium name="International rice genome sequencing project (IRGSP)"/>
            <person name="Matsumoto T."/>
            <person name="Wu J."/>
            <person name="Kanamori H."/>
            <person name="Katayose Y."/>
            <person name="Fujisawa M."/>
            <person name="Namiki N."/>
            <person name="Mizuno H."/>
            <person name="Yamamoto K."/>
            <person name="Antonio B.A."/>
            <person name="Baba T."/>
            <person name="Sakata K."/>
            <person name="Nagamura Y."/>
            <person name="Aoki H."/>
            <person name="Arikawa K."/>
            <person name="Arita K."/>
            <person name="Bito T."/>
            <person name="Chiden Y."/>
            <person name="Fujitsuka N."/>
            <person name="Fukunaka R."/>
            <person name="Hamada M."/>
            <person name="Harada C."/>
            <person name="Hayashi A."/>
            <person name="Hijishita S."/>
            <person name="Honda M."/>
            <person name="Hosokawa S."/>
            <person name="Ichikawa Y."/>
            <person name="Idonuma A."/>
            <person name="Iijima M."/>
            <person name="Ikeda M."/>
            <person name="Ikeno M."/>
            <person name="Ito K."/>
            <person name="Ito S."/>
            <person name="Ito T."/>
            <person name="Ito Y."/>
            <person name="Ito Y."/>
            <person name="Iwabuchi A."/>
            <person name="Kamiya K."/>
            <person name="Karasawa W."/>
            <person name="Kurita K."/>
            <person name="Katagiri S."/>
            <person name="Kikuta A."/>
            <person name="Kobayashi H."/>
            <person name="Kobayashi N."/>
            <person name="Machita K."/>
            <person name="Maehara T."/>
            <person name="Masukawa M."/>
            <person name="Mizubayashi T."/>
            <person name="Mukai Y."/>
            <person name="Nagasaki H."/>
            <person name="Nagata Y."/>
            <person name="Naito S."/>
            <person name="Nakashima M."/>
            <person name="Nakama Y."/>
            <person name="Nakamichi Y."/>
            <person name="Nakamura M."/>
            <person name="Meguro A."/>
            <person name="Negishi M."/>
            <person name="Ohta I."/>
            <person name="Ohta T."/>
            <person name="Okamoto M."/>
            <person name="Ono N."/>
            <person name="Saji S."/>
            <person name="Sakaguchi M."/>
            <person name="Sakai K."/>
            <person name="Shibata M."/>
            <person name="Shimokawa T."/>
            <person name="Song J."/>
            <person name="Takazaki Y."/>
            <person name="Terasawa K."/>
            <person name="Tsugane M."/>
            <person name="Tsuji K."/>
            <person name="Ueda S."/>
            <person name="Waki K."/>
            <person name="Yamagata H."/>
            <person name="Yamamoto M."/>
            <person name="Yamamoto S."/>
            <person name="Yamane H."/>
            <person name="Yoshiki S."/>
            <person name="Yoshihara R."/>
            <person name="Yukawa K."/>
            <person name="Zhong H."/>
            <person name="Yano M."/>
            <person name="Yuan Q."/>
            <person name="Ouyang S."/>
            <person name="Liu J."/>
            <person name="Jones K.M."/>
            <person name="Gansberger K."/>
            <person name="Moffat K."/>
            <person name="Hill J."/>
            <person name="Bera J."/>
            <person name="Fadrosh D."/>
            <person name="Jin S."/>
            <person name="Johri S."/>
            <person name="Kim M."/>
            <person name="Overton L."/>
            <person name="Reardon M."/>
            <person name="Tsitrin T."/>
            <person name="Vuong H."/>
            <person name="Weaver B."/>
            <person name="Ciecko A."/>
            <person name="Tallon L."/>
            <person name="Jackson J."/>
            <person name="Pai G."/>
            <person name="Aken S.V."/>
            <person name="Utterback T."/>
            <person name="Reidmuller S."/>
            <person name="Feldblyum T."/>
            <person name="Hsiao J."/>
            <person name="Zismann V."/>
            <person name="Iobst S."/>
            <person name="de Vazeille A.R."/>
            <person name="Buell C.R."/>
            <person name="Ying K."/>
            <person name="Li Y."/>
            <person name="Lu T."/>
            <person name="Huang Y."/>
            <person name="Zhao Q."/>
            <person name="Feng Q."/>
            <person name="Zhang L."/>
            <person name="Zhu J."/>
            <person name="Weng Q."/>
            <person name="Mu J."/>
            <person name="Lu Y."/>
            <person name="Fan D."/>
            <person name="Liu Y."/>
            <person name="Guan J."/>
            <person name="Zhang Y."/>
            <person name="Yu S."/>
            <person name="Liu X."/>
            <person name="Zhang Y."/>
            <person name="Hong G."/>
            <person name="Han B."/>
            <person name="Choisne N."/>
            <person name="Demange N."/>
            <person name="Orjeda G."/>
            <person name="Samain S."/>
            <person name="Cattolico L."/>
            <person name="Pelletier E."/>
            <person name="Couloux A."/>
            <person name="Segurens B."/>
            <person name="Wincker P."/>
            <person name="D'Hont A."/>
            <person name="Scarpelli C."/>
            <person name="Weissenbach J."/>
            <person name="Salanoubat M."/>
            <person name="Quetier F."/>
            <person name="Yu Y."/>
            <person name="Kim H.R."/>
            <person name="Rambo T."/>
            <person name="Currie J."/>
            <person name="Collura K."/>
            <person name="Luo M."/>
            <person name="Yang T."/>
            <person name="Ammiraju J.S.S."/>
            <person name="Engler F."/>
            <person name="Soderlund C."/>
            <person name="Wing R.A."/>
            <person name="Palmer L.E."/>
            <person name="de la Bastide M."/>
            <person name="Spiegel L."/>
            <person name="Nascimento L."/>
            <person name="Zutavern T."/>
            <person name="O'Shaughnessy A."/>
            <person name="Dike S."/>
            <person name="Dedhia N."/>
            <person name="Preston R."/>
            <person name="Balija V."/>
            <person name="McCombie W.R."/>
            <person name="Chow T."/>
            <person name="Chen H."/>
            <person name="Chung M."/>
            <person name="Chen C."/>
            <person name="Shaw J."/>
            <person name="Wu H."/>
            <person name="Hsiao K."/>
            <person name="Chao Y."/>
            <person name="Chu M."/>
            <person name="Cheng C."/>
            <person name="Hour A."/>
            <person name="Lee P."/>
            <person name="Lin S."/>
            <person name="Lin Y."/>
            <person name="Liou J."/>
            <person name="Liu S."/>
            <person name="Hsing Y."/>
            <person name="Raghuvanshi S."/>
            <person name="Mohanty A."/>
            <person name="Bharti A.K."/>
            <person name="Gaur A."/>
            <person name="Gupta V."/>
            <person name="Kumar D."/>
            <person name="Ravi V."/>
            <person name="Vij S."/>
            <person name="Kapur A."/>
            <person name="Khurana P."/>
            <person name="Khurana P."/>
            <person name="Khurana J.P."/>
            <person name="Tyagi A.K."/>
            <person name="Gaikwad K."/>
            <person name="Singh A."/>
            <person name="Dalal V."/>
            <person name="Srivastava S."/>
            <person name="Dixit A."/>
            <person name="Pal A.K."/>
            <person name="Ghazi I.A."/>
            <person name="Yadav M."/>
            <person name="Pandit A."/>
            <person name="Bhargava A."/>
            <person name="Sureshbabu K."/>
            <person name="Batra K."/>
            <person name="Sharma T.R."/>
            <person name="Mohapatra T."/>
            <person name="Singh N.K."/>
            <person name="Messing J."/>
            <person name="Nelson A.B."/>
            <person name="Fuks G."/>
            <person name="Kavchok S."/>
            <person name="Keizer G."/>
            <person name="Linton E."/>
            <person name="Llaca V."/>
            <person name="Song R."/>
            <person name="Tanyolac B."/>
            <person name="Young S."/>
            <person name="Ho-Il K."/>
            <person name="Hahn J.H."/>
            <person name="Sangsakoo G."/>
            <person name="Vanavichit A."/>
            <person name="de Mattos Luiz.A.T."/>
            <person name="Zimmer P.D."/>
            <person name="Malone G."/>
            <person name="Dellagostin O."/>
            <person name="de Oliveira A.C."/>
            <person name="Bevan M."/>
            <person name="Bancroft I."/>
            <person name="Minx P."/>
            <person name="Cordum H."/>
            <person name="Wilson R."/>
            <person name="Cheng Z."/>
            <person name="Jin W."/>
            <person name="Jiang J."/>
            <person name="Leong S.A."/>
            <person name="Iwama H."/>
            <person name="Gojobori T."/>
            <person name="Itoh T."/>
            <person name="Niimura Y."/>
            <person name="Fujii Y."/>
            <person name="Habara T."/>
            <person name="Sakai H."/>
            <person name="Sato Y."/>
            <person name="Wilson G."/>
            <person name="Kumar K."/>
            <person name="McCouch S."/>
            <person name="Juretic N."/>
            <person name="Hoen D."/>
            <person name="Wright S."/>
            <person name="Bruskiewich R."/>
            <person name="Bureau T."/>
            <person name="Miyao A."/>
            <person name="Hirochika H."/>
            <person name="Nishikawa T."/>
            <person name="Kadowaki K."/>
            <person name="Sugiura M."/>
            <person name="Burr B."/>
            <person name="Sasaki T."/>
        </authorList>
    </citation>
    <scope>NUCLEOTIDE SEQUENCE [LARGE SCALE GENOMIC DNA]</scope>
    <source>
        <strain evidence="3">cv. Nipponbare</strain>
    </source>
</reference>
<dbReference type="InParanoid" id="A0A0P0WY12"/>
<name>A0A0P0WY12_ORYSJ</name>
<sequence>MWDPCTGAPSRPTFVHRSSLHTHRQLLLTPRSPPPPLAAPHCAKPASSTGHASRQFGLPPSAAPLAPSRPPSPLPAPLAPSRPPLPSAALLCAKPISDPSTHDAAPARCNRLPRPRQAV</sequence>
<reference evidence="2 3" key="3">
    <citation type="journal article" date="2013" name="Rice">
        <title>Improvement of the Oryza sativa Nipponbare reference genome using next generation sequence and optical map data.</title>
        <authorList>
            <person name="Kawahara Y."/>
            <person name="de la Bastide M."/>
            <person name="Hamilton J.P."/>
            <person name="Kanamori H."/>
            <person name="McCombie W.R."/>
            <person name="Ouyang S."/>
            <person name="Schwartz D.C."/>
            <person name="Tanaka T."/>
            <person name="Wu J."/>
            <person name="Zhou S."/>
            <person name="Childs K.L."/>
            <person name="Davidson R.M."/>
            <person name="Lin H."/>
            <person name="Quesada-Ocampo L."/>
            <person name="Vaillancourt B."/>
            <person name="Sakai H."/>
            <person name="Lee S.S."/>
            <person name="Kim J."/>
            <person name="Numa H."/>
            <person name="Itoh T."/>
            <person name="Buell C.R."/>
            <person name="Matsumoto T."/>
        </authorList>
    </citation>
    <scope>NUCLEOTIDE SEQUENCE [LARGE SCALE GENOMIC DNA]</scope>
    <source>
        <strain evidence="3">cv. Nipponbare</strain>
    </source>
</reference>
<protein>
    <submittedName>
        <fullName evidence="2">Os06g0547301 protein</fullName>
    </submittedName>
</protein>
<evidence type="ECO:0000256" key="1">
    <source>
        <dbReference type="SAM" id="MobiDB-lite"/>
    </source>
</evidence>
<feature type="compositionally biased region" description="Pro residues" evidence="1">
    <location>
        <begin position="67"/>
        <end position="86"/>
    </location>
</feature>
<reference evidence="2 3" key="2">
    <citation type="journal article" date="2013" name="Plant Cell Physiol.">
        <title>Rice Annotation Project Database (RAP-DB): an integrative and interactive database for rice genomics.</title>
        <authorList>
            <person name="Sakai H."/>
            <person name="Lee S.S."/>
            <person name="Tanaka T."/>
            <person name="Numa H."/>
            <person name="Kim J."/>
            <person name="Kawahara Y."/>
            <person name="Wakimoto H."/>
            <person name="Yang C.C."/>
            <person name="Iwamoto M."/>
            <person name="Abe T."/>
            <person name="Yamada Y."/>
            <person name="Muto A."/>
            <person name="Inokuchi H."/>
            <person name="Ikemura T."/>
            <person name="Matsumoto T."/>
            <person name="Sasaki T."/>
            <person name="Itoh T."/>
        </authorList>
    </citation>
    <scope>NUCLEOTIDE SEQUENCE [LARGE SCALE GENOMIC DNA]</scope>
    <source>
        <strain evidence="3">cv. Nipponbare</strain>
    </source>
</reference>
<evidence type="ECO:0000313" key="3">
    <source>
        <dbReference type="Proteomes" id="UP000059680"/>
    </source>
</evidence>
<dbReference type="Proteomes" id="UP000059680">
    <property type="component" value="Chromosome 6"/>
</dbReference>
<dbReference type="PaxDb" id="39947-A0A0P0WY12"/>
<keyword evidence="3" id="KW-1185">Reference proteome</keyword>
<proteinExistence type="predicted"/>
<gene>
    <name evidence="2" type="ordered locus">Os06g0547301</name>
    <name evidence="2" type="ORF">OSNPB_060547301</name>
</gene>
<accession>A0A0P0WY12</accession>
<feature type="region of interest" description="Disordered" evidence="1">
    <location>
        <begin position="1"/>
        <end position="119"/>
    </location>
</feature>
<evidence type="ECO:0000313" key="2">
    <source>
        <dbReference type="EMBL" id="BAS98155.1"/>
    </source>
</evidence>